<keyword evidence="2" id="KW-0812">Transmembrane</keyword>
<dbReference type="EMBL" id="ADLK01000056">
    <property type="protein sequence ID" value="KMW11275.1"/>
    <property type="molecule type" value="Genomic_DNA"/>
</dbReference>
<comment type="caution">
    <text evidence="3">The sequence shown here is derived from an EMBL/GenBank/DDBJ whole genome shotgun (WGS) entry which is preliminary data.</text>
</comment>
<keyword evidence="2" id="KW-0472">Membrane</keyword>
<organism evidence="3 4">
    <name type="scientific">[Clostridium] citroniae WAL-19142</name>
    <dbReference type="NCBI Taxonomy" id="742734"/>
    <lineage>
        <taxon>Bacteria</taxon>
        <taxon>Bacillati</taxon>
        <taxon>Bacillota</taxon>
        <taxon>Clostridia</taxon>
        <taxon>Lachnospirales</taxon>
        <taxon>Lachnospiraceae</taxon>
        <taxon>Enterocloster</taxon>
    </lineage>
</organism>
<proteinExistence type="predicted"/>
<evidence type="ECO:0000256" key="1">
    <source>
        <dbReference type="SAM" id="MobiDB-lite"/>
    </source>
</evidence>
<dbReference type="PATRIC" id="fig|742734.4.peg.601"/>
<keyword evidence="2" id="KW-1133">Transmembrane helix</keyword>
<gene>
    <name evidence="3" type="ORF">HMPREF9470_00562</name>
</gene>
<sequence length="241" mass="27413">MEKRKQTCFRDEIRKSLIFHALAPCFISLVVLLLVFTAVGSQQIIRKSSTMLEHFSREFEGVIDSYVDGNKKMAGELDVERFKGQPSYKTEAVSDIYRFLNSQVYRGDYYLFDQERNLVFSTNNQAGVIQYIGNYLPWNTTDQNDSKNDCIFIYDNTGVDGRALPAWLMFQTVVKDGRLQGYSGFVLKADAFKEQLGNIEQPVLLINKFNRLFTDGVSRFQNDRGQADGGIPGRRQPGAPG</sequence>
<feature type="transmembrane region" description="Helical" evidence="2">
    <location>
        <begin position="21"/>
        <end position="40"/>
    </location>
</feature>
<accession>A0A0J9E6M5</accession>
<protein>
    <recommendedName>
        <fullName evidence="5">Cache domain-containing protein</fullName>
    </recommendedName>
</protein>
<dbReference type="Proteomes" id="UP000037392">
    <property type="component" value="Unassembled WGS sequence"/>
</dbReference>
<dbReference type="AlphaFoldDB" id="A0A0J9E6M5"/>
<evidence type="ECO:0000313" key="4">
    <source>
        <dbReference type="Proteomes" id="UP000037392"/>
    </source>
</evidence>
<reference evidence="3 4" key="1">
    <citation type="submission" date="2011-04" db="EMBL/GenBank/DDBJ databases">
        <title>The Genome Sequence of Clostridium citroniae WAL-19142.</title>
        <authorList>
            <consortium name="The Broad Institute Genome Sequencing Platform"/>
            <person name="Earl A."/>
            <person name="Ward D."/>
            <person name="Feldgarden M."/>
            <person name="Gevers D."/>
            <person name="Warren Y.A."/>
            <person name="Tyrrell K.L."/>
            <person name="Citron D.M."/>
            <person name="Goldstein E.J."/>
            <person name="Daigneault M."/>
            <person name="Allen-Vercoe E."/>
            <person name="Young S.K."/>
            <person name="Zeng Q."/>
            <person name="Gargeya S."/>
            <person name="Fitzgerald M."/>
            <person name="Haas B."/>
            <person name="Abouelleil A."/>
            <person name="Alvarado L."/>
            <person name="Arachchi H.M."/>
            <person name="Berlin A."/>
            <person name="Brown A."/>
            <person name="Chapman S.B."/>
            <person name="Chen Z."/>
            <person name="Dunbar C."/>
            <person name="Freedman E."/>
            <person name="Gearin G."/>
            <person name="Gellesch M."/>
            <person name="Goldberg J."/>
            <person name="Griggs A."/>
            <person name="Gujja S."/>
            <person name="Heilman E.R."/>
            <person name="Heiman D."/>
            <person name="Howarth C."/>
            <person name="Larson L."/>
            <person name="Lui A."/>
            <person name="MacDonald P.J."/>
            <person name="Mehta T."/>
            <person name="Montmayeur A."/>
            <person name="Murphy C."/>
            <person name="Neiman D."/>
            <person name="Pearson M."/>
            <person name="Priest M."/>
            <person name="Roberts A."/>
            <person name="Saif S."/>
            <person name="Shea T."/>
            <person name="Shenoy N."/>
            <person name="Sisk P."/>
            <person name="Stolte C."/>
            <person name="Sykes S."/>
            <person name="White J."/>
            <person name="Yandava C."/>
            <person name="Wortman J."/>
            <person name="Nusbaum C."/>
            <person name="Birren B."/>
        </authorList>
    </citation>
    <scope>NUCLEOTIDE SEQUENCE [LARGE SCALE GENOMIC DNA]</scope>
    <source>
        <strain evidence="3 4">WAL-19142</strain>
    </source>
</reference>
<evidence type="ECO:0008006" key="5">
    <source>
        <dbReference type="Google" id="ProtNLM"/>
    </source>
</evidence>
<name>A0A0J9E6M5_9FIRM</name>
<evidence type="ECO:0000256" key="2">
    <source>
        <dbReference type="SAM" id="Phobius"/>
    </source>
</evidence>
<feature type="region of interest" description="Disordered" evidence="1">
    <location>
        <begin position="220"/>
        <end position="241"/>
    </location>
</feature>
<evidence type="ECO:0000313" key="3">
    <source>
        <dbReference type="EMBL" id="KMW11275.1"/>
    </source>
</evidence>